<dbReference type="PROSITE" id="PS00061">
    <property type="entry name" value="ADH_SHORT"/>
    <property type="match status" value="1"/>
</dbReference>
<accession>A0A917NK49</accession>
<dbReference type="InterPro" id="IPR020904">
    <property type="entry name" value="Sc_DH/Rdtase_CS"/>
</dbReference>
<dbReference type="AlphaFoldDB" id="A0A917NK49"/>
<name>A0A917NK49_9BACL</name>
<dbReference type="SUPFAM" id="SSF51735">
    <property type="entry name" value="NAD(P)-binding Rossmann-fold domains"/>
    <property type="match status" value="1"/>
</dbReference>
<dbReference type="Gene3D" id="3.40.50.720">
    <property type="entry name" value="NAD(P)-binding Rossmann-like Domain"/>
    <property type="match status" value="1"/>
</dbReference>
<comment type="caution">
    <text evidence="3">The sequence shown here is derived from an EMBL/GenBank/DDBJ whole genome shotgun (WGS) entry which is preliminary data.</text>
</comment>
<organism evidence="3 4">
    <name type="scientific">Alicyclobacillus cellulosilyticus</name>
    <dbReference type="NCBI Taxonomy" id="1003997"/>
    <lineage>
        <taxon>Bacteria</taxon>
        <taxon>Bacillati</taxon>
        <taxon>Bacillota</taxon>
        <taxon>Bacilli</taxon>
        <taxon>Bacillales</taxon>
        <taxon>Alicyclobacillaceae</taxon>
        <taxon>Alicyclobacillus</taxon>
    </lineage>
</organism>
<dbReference type="RefSeq" id="WP_188882110.1">
    <property type="nucleotide sequence ID" value="NZ_BMOY01000020.1"/>
</dbReference>
<evidence type="ECO:0000313" key="4">
    <source>
        <dbReference type="Proteomes" id="UP000637695"/>
    </source>
</evidence>
<gene>
    <name evidence="3" type="ORF">GCM10010885_14560</name>
</gene>
<reference evidence="3" key="1">
    <citation type="journal article" date="2014" name="Int. J. Syst. Evol. Microbiol.">
        <title>Complete genome sequence of Corynebacterium casei LMG S-19264T (=DSM 44701T), isolated from a smear-ripened cheese.</title>
        <authorList>
            <consortium name="US DOE Joint Genome Institute (JGI-PGF)"/>
            <person name="Walter F."/>
            <person name="Albersmeier A."/>
            <person name="Kalinowski J."/>
            <person name="Ruckert C."/>
        </authorList>
    </citation>
    <scope>NUCLEOTIDE SEQUENCE</scope>
    <source>
        <strain evidence="3">JCM 18487</strain>
    </source>
</reference>
<dbReference type="Proteomes" id="UP000637695">
    <property type="component" value="Unassembled WGS sequence"/>
</dbReference>
<dbReference type="InterPro" id="IPR001509">
    <property type="entry name" value="Epimerase_deHydtase"/>
</dbReference>
<keyword evidence="4" id="KW-1185">Reference proteome</keyword>
<protein>
    <submittedName>
        <fullName evidence="3">NAD-dependent epimerase</fullName>
    </submittedName>
</protein>
<dbReference type="Pfam" id="PF01370">
    <property type="entry name" value="Epimerase"/>
    <property type="match status" value="1"/>
</dbReference>
<evidence type="ECO:0000256" key="1">
    <source>
        <dbReference type="ARBA" id="ARBA00007637"/>
    </source>
</evidence>
<dbReference type="EMBL" id="BMOY01000020">
    <property type="protein sequence ID" value="GGJ06506.1"/>
    <property type="molecule type" value="Genomic_DNA"/>
</dbReference>
<evidence type="ECO:0000259" key="2">
    <source>
        <dbReference type="Pfam" id="PF01370"/>
    </source>
</evidence>
<reference evidence="3" key="2">
    <citation type="submission" date="2020-09" db="EMBL/GenBank/DDBJ databases">
        <authorList>
            <person name="Sun Q."/>
            <person name="Ohkuma M."/>
        </authorList>
    </citation>
    <scope>NUCLEOTIDE SEQUENCE</scope>
    <source>
        <strain evidence="3">JCM 18487</strain>
    </source>
</reference>
<proteinExistence type="inferred from homology"/>
<sequence>MVERTRALVTGGAGFLGSRLVARLTGLGLHVVVIDDLTTGRREAVADIPGVTWVQGSVADGYLMRQWLPHVDYVFHFAARNIVLSVEQPESDFAVNTHATVQLLLGALPYRDRLRRVVYASTSSVYGMSPVLPTPEGGYDVSTPYSASKLAGELFAQAFCKTYGLPVTCLRFSNVYGPGQTSANPYCGVVAKFMQAMLDGEPLTIYGDGTQTRDFTFIDDAMDAVLLAATSAHTVGCSLNVGTGVETAVLHLARLVREVAGKPGHPVVHAAKRKVDTVARRVIDASRLRSLTGWRPRHTLAEGLAATWRWFLAESGAQGGGTA</sequence>
<feature type="domain" description="NAD-dependent epimerase/dehydratase" evidence="2">
    <location>
        <begin position="7"/>
        <end position="242"/>
    </location>
</feature>
<dbReference type="PANTHER" id="PTHR43000">
    <property type="entry name" value="DTDP-D-GLUCOSE 4,6-DEHYDRATASE-RELATED"/>
    <property type="match status" value="1"/>
</dbReference>
<evidence type="ECO:0000313" key="3">
    <source>
        <dbReference type="EMBL" id="GGJ06506.1"/>
    </source>
</evidence>
<dbReference type="InterPro" id="IPR036291">
    <property type="entry name" value="NAD(P)-bd_dom_sf"/>
</dbReference>
<comment type="similarity">
    <text evidence="1">Belongs to the NAD(P)-dependent epimerase/dehydratase family.</text>
</comment>